<feature type="non-terminal residue" evidence="1">
    <location>
        <position position="1"/>
    </location>
</feature>
<name>X1VGG4_9ZZZZ</name>
<dbReference type="AlphaFoldDB" id="X1VGG4"/>
<sequence>LLNQIAEQAHVPLIEGVFKAAVENFIIHAVVSDVIGSRFIIKKQFIGFQQQPFSPAVRQIQPTQ</sequence>
<gene>
    <name evidence="1" type="ORF">S12H4_58083</name>
</gene>
<reference evidence="1" key="1">
    <citation type="journal article" date="2014" name="Front. Microbiol.">
        <title>High frequency of phylogenetically diverse reductive dehalogenase-homologous genes in deep subseafloor sedimentary metagenomes.</title>
        <authorList>
            <person name="Kawai M."/>
            <person name="Futagami T."/>
            <person name="Toyoda A."/>
            <person name="Takaki Y."/>
            <person name="Nishi S."/>
            <person name="Hori S."/>
            <person name="Arai W."/>
            <person name="Tsubouchi T."/>
            <person name="Morono Y."/>
            <person name="Uchiyama I."/>
            <person name="Ito T."/>
            <person name="Fujiyama A."/>
            <person name="Inagaki F."/>
            <person name="Takami H."/>
        </authorList>
    </citation>
    <scope>NUCLEOTIDE SEQUENCE</scope>
    <source>
        <strain evidence="1">Expedition CK06-06</strain>
    </source>
</reference>
<comment type="caution">
    <text evidence="1">The sequence shown here is derived from an EMBL/GenBank/DDBJ whole genome shotgun (WGS) entry which is preliminary data.</text>
</comment>
<proteinExistence type="predicted"/>
<dbReference type="EMBL" id="BARW01037671">
    <property type="protein sequence ID" value="GAJ17292.1"/>
    <property type="molecule type" value="Genomic_DNA"/>
</dbReference>
<accession>X1VGG4</accession>
<evidence type="ECO:0000313" key="1">
    <source>
        <dbReference type="EMBL" id="GAJ17292.1"/>
    </source>
</evidence>
<organism evidence="1">
    <name type="scientific">marine sediment metagenome</name>
    <dbReference type="NCBI Taxonomy" id="412755"/>
    <lineage>
        <taxon>unclassified sequences</taxon>
        <taxon>metagenomes</taxon>
        <taxon>ecological metagenomes</taxon>
    </lineage>
</organism>
<protein>
    <submittedName>
        <fullName evidence="1">Uncharacterized protein</fullName>
    </submittedName>
</protein>